<gene>
    <name evidence="1" type="ORF">SCALOS_LOCUS2278</name>
</gene>
<keyword evidence="2" id="KW-1185">Reference proteome</keyword>
<sequence>MDDLIRAIYLLYSYNAEQYIRQIRFLNKEVKITYINDTKTCCFFQEIGDTSNFHKNLISQLDSIININDINNAPNENNNILNVKYEELYSFSCKEIVQMDNANKNSKVMQVDNSGDVEDEDHEENEEIMQEVEDHEESEEIMQIDNVNKNSKVAQVDNGSDVEGEGHKEGDVESEGHDKGDEKGDNEEDDEGSKESNEGRIVTKTSKRVNRPSIPTFLQEVSPDIINQCIILASITQDINFDKIEINLTKKIATLKNNRGEIVLEPINPIEIRKSIINIKFPKFERVSKKQVSQDPYSYLGYFASFQPTKKKEILTGNKLKVSKQFHELLAFESELTVIAPFYDKNSFIKKDDYYKSLLNYLKELSILRKISIVQFDPAQINGGLALEYKNLVLSNSDDNLNLQEQIMLLRSMDNKVLCTCVFCMQETNGCGKLLSISTRTRHRKREKNLQNSFPISNNTSNNILNNQINIVSMEDIEENIEQNLENEELEENELDKENESEEDELDKENKSEEDELEEECELEGDELEENDSEENELEEDELEEDELEEGESESSEKI</sequence>
<dbReference type="EMBL" id="CAJVPM010001949">
    <property type="protein sequence ID" value="CAG8477227.1"/>
    <property type="molecule type" value="Genomic_DNA"/>
</dbReference>
<reference evidence="1" key="1">
    <citation type="submission" date="2021-06" db="EMBL/GenBank/DDBJ databases">
        <authorList>
            <person name="Kallberg Y."/>
            <person name="Tangrot J."/>
            <person name="Rosling A."/>
        </authorList>
    </citation>
    <scope>NUCLEOTIDE SEQUENCE</scope>
    <source>
        <strain evidence="1">AU212A</strain>
    </source>
</reference>
<protein>
    <submittedName>
        <fullName evidence="1">885_t:CDS:1</fullName>
    </submittedName>
</protein>
<evidence type="ECO:0000313" key="1">
    <source>
        <dbReference type="EMBL" id="CAG8477227.1"/>
    </source>
</evidence>
<organism evidence="1 2">
    <name type="scientific">Scutellospora calospora</name>
    <dbReference type="NCBI Taxonomy" id="85575"/>
    <lineage>
        <taxon>Eukaryota</taxon>
        <taxon>Fungi</taxon>
        <taxon>Fungi incertae sedis</taxon>
        <taxon>Mucoromycota</taxon>
        <taxon>Glomeromycotina</taxon>
        <taxon>Glomeromycetes</taxon>
        <taxon>Diversisporales</taxon>
        <taxon>Gigasporaceae</taxon>
        <taxon>Scutellospora</taxon>
    </lineage>
</organism>
<evidence type="ECO:0000313" key="2">
    <source>
        <dbReference type="Proteomes" id="UP000789860"/>
    </source>
</evidence>
<feature type="non-terminal residue" evidence="1">
    <location>
        <position position="1"/>
    </location>
</feature>
<feature type="non-terminal residue" evidence="1">
    <location>
        <position position="559"/>
    </location>
</feature>
<accession>A0ACA9KJE3</accession>
<name>A0ACA9KJE3_9GLOM</name>
<dbReference type="Proteomes" id="UP000789860">
    <property type="component" value="Unassembled WGS sequence"/>
</dbReference>
<proteinExistence type="predicted"/>
<comment type="caution">
    <text evidence="1">The sequence shown here is derived from an EMBL/GenBank/DDBJ whole genome shotgun (WGS) entry which is preliminary data.</text>
</comment>